<keyword evidence="2" id="KW-1185">Reference proteome</keyword>
<dbReference type="OrthoDB" id="39175at2759"/>
<dbReference type="GeneID" id="63800602"/>
<evidence type="ECO:0000313" key="2">
    <source>
        <dbReference type="Proteomes" id="UP000193922"/>
    </source>
</evidence>
<reference evidence="1 2" key="1">
    <citation type="submission" date="2016-07" db="EMBL/GenBank/DDBJ databases">
        <title>Pervasive Adenine N6-methylation of Active Genes in Fungi.</title>
        <authorList>
            <consortium name="DOE Joint Genome Institute"/>
            <person name="Mondo S.J."/>
            <person name="Dannebaum R.O."/>
            <person name="Kuo R.C."/>
            <person name="Labutti K."/>
            <person name="Haridas S."/>
            <person name="Kuo A."/>
            <person name="Salamov A."/>
            <person name="Ahrendt S.R."/>
            <person name="Lipzen A."/>
            <person name="Sullivan W."/>
            <person name="Andreopoulos W.B."/>
            <person name="Clum A."/>
            <person name="Lindquist E."/>
            <person name="Daum C."/>
            <person name="Ramamoorthy G.K."/>
            <person name="Gryganskyi A."/>
            <person name="Culley D."/>
            <person name="Magnuson J.K."/>
            <person name="James T.Y."/>
            <person name="O'Malley M.A."/>
            <person name="Stajich J.E."/>
            <person name="Spatafora J.W."/>
            <person name="Visel A."/>
            <person name="Grigoriev I.V."/>
        </authorList>
    </citation>
    <scope>NUCLEOTIDE SEQUENCE [LARGE SCALE GENOMIC DNA]</scope>
    <source>
        <strain evidence="1 2">ATCC 12442</strain>
    </source>
</reference>
<dbReference type="Proteomes" id="UP000193922">
    <property type="component" value="Unassembled WGS sequence"/>
</dbReference>
<proteinExistence type="predicted"/>
<evidence type="ECO:0000313" key="1">
    <source>
        <dbReference type="EMBL" id="ORX74538.1"/>
    </source>
</evidence>
<comment type="caution">
    <text evidence="1">The sequence shown here is derived from an EMBL/GenBank/DDBJ whole genome shotgun (WGS) entry which is preliminary data.</text>
</comment>
<dbReference type="RefSeq" id="XP_040747749.1">
    <property type="nucleotide sequence ID" value="XM_040883954.1"/>
</dbReference>
<organism evidence="1 2">
    <name type="scientific">Linderina pennispora</name>
    <dbReference type="NCBI Taxonomy" id="61395"/>
    <lineage>
        <taxon>Eukaryota</taxon>
        <taxon>Fungi</taxon>
        <taxon>Fungi incertae sedis</taxon>
        <taxon>Zoopagomycota</taxon>
        <taxon>Kickxellomycotina</taxon>
        <taxon>Kickxellomycetes</taxon>
        <taxon>Kickxellales</taxon>
        <taxon>Kickxellaceae</taxon>
        <taxon>Linderina</taxon>
    </lineage>
</organism>
<protein>
    <submittedName>
        <fullName evidence="1">Uncharacterized protein</fullName>
    </submittedName>
</protein>
<name>A0A1Y1WML2_9FUNG</name>
<accession>A0A1Y1WML2</accession>
<dbReference type="AlphaFoldDB" id="A0A1Y1WML2"/>
<gene>
    <name evidence="1" type="ORF">DL89DRAFT_18550</name>
</gene>
<dbReference type="EMBL" id="MCFD01000001">
    <property type="protein sequence ID" value="ORX74538.1"/>
    <property type="molecule type" value="Genomic_DNA"/>
</dbReference>
<sequence>MCMIKDTWLPSARAMTAKEEETLVWARSQAVMSARLVHRVVPLIRRTQLRVINPFVSCIVFQACIVSMYSCAWQSDPKHTMDAIDHVQNGLEYLEYVTPRWGFASVMSMSLRTLIVDRGFSSGGEQRGRRDKSETDNPAAAIAKAVDRMHMSVRREKEAHPERPFMPTPHFDIYHAMGQTKLHQVQDAAIPGDPIPEDDEAAQWERILRTSSIPDANNQ</sequence>